<feature type="binding site" evidence="8">
    <location>
        <position position="622"/>
    </location>
    <ligand>
        <name>[4Fe-4S] cluster</name>
        <dbReference type="ChEBI" id="CHEBI:49883"/>
    </ligand>
</feature>
<comment type="catalytic activity">
    <reaction evidence="7">
        <text>(2E)-4-hydroxy-3-methylbut-2-enyl diphosphate + 2 oxidized [2Fe-2S]-[ferredoxin] + H2O = 2-C-methyl-D-erythritol 2,4-cyclic diphosphate + 2 reduced [2Fe-2S]-[ferredoxin] + H(+)</text>
        <dbReference type="Rhea" id="RHEA:26119"/>
        <dbReference type="Rhea" id="RHEA-COMP:10000"/>
        <dbReference type="Rhea" id="RHEA-COMP:10001"/>
        <dbReference type="ChEBI" id="CHEBI:15377"/>
        <dbReference type="ChEBI" id="CHEBI:15378"/>
        <dbReference type="ChEBI" id="CHEBI:33737"/>
        <dbReference type="ChEBI" id="CHEBI:33738"/>
        <dbReference type="ChEBI" id="CHEBI:58483"/>
        <dbReference type="ChEBI" id="CHEBI:128753"/>
        <dbReference type="EC" id="1.17.7.1"/>
    </reaction>
</comment>
<feature type="domain" description="IspG C-terminal" evidence="10">
    <location>
        <begin position="584"/>
        <end position="672"/>
    </location>
</feature>
<feature type="binding site" evidence="8">
    <location>
        <position position="629"/>
    </location>
    <ligand>
        <name>[4Fe-4S] cluster</name>
        <dbReference type="ChEBI" id="CHEBI:49883"/>
    </ligand>
</feature>
<keyword evidence="4 8" id="KW-0408">Iron</keyword>
<feature type="domain" description="IspG TIM-barrel" evidence="9">
    <location>
        <begin position="24"/>
        <end position="292"/>
    </location>
</feature>
<dbReference type="InterPro" id="IPR017178">
    <property type="entry name" value="IspG_atypical"/>
</dbReference>
<evidence type="ECO:0000256" key="8">
    <source>
        <dbReference type="HAMAP-Rule" id="MF_00159"/>
    </source>
</evidence>
<evidence type="ECO:0000256" key="7">
    <source>
        <dbReference type="ARBA" id="ARBA00051119"/>
    </source>
</evidence>
<dbReference type="GO" id="GO:0051539">
    <property type="term" value="F:4 iron, 4 sulfur cluster binding"/>
    <property type="evidence" value="ECO:0007669"/>
    <property type="project" value="UniProtKB-UniRule"/>
</dbReference>
<protein>
    <recommendedName>
        <fullName evidence="8">4-hydroxy-3-methylbut-2-en-1-yl diphosphate synthase (flavodoxin)</fullName>
        <ecNumber evidence="8">1.17.7.3</ecNumber>
    </recommendedName>
    <alternativeName>
        <fullName evidence="8">1-hydroxy-2-methyl-2-(E)-butenyl 4-diphosphate synthase</fullName>
    </alternativeName>
</protein>
<dbReference type="GO" id="GO:0016114">
    <property type="term" value="P:terpenoid biosynthetic process"/>
    <property type="evidence" value="ECO:0007669"/>
    <property type="project" value="InterPro"/>
</dbReference>
<dbReference type="PIRSF" id="PIRSF037336">
    <property type="entry name" value="IspG_like"/>
    <property type="match status" value="1"/>
</dbReference>
<comment type="pathway">
    <text evidence="8">Isoprenoid biosynthesis; isopentenyl diphosphate biosynthesis via DXP pathway; isopentenyl diphosphate from 1-deoxy-D-xylulose 5-phosphate: step 5/6.</text>
</comment>
<name>D1CDE4_THET1</name>
<dbReference type="InterPro" id="IPR058578">
    <property type="entry name" value="IspG_TIM"/>
</dbReference>
<comment type="catalytic activity">
    <reaction evidence="8">
        <text>(2E)-4-hydroxy-3-methylbut-2-enyl diphosphate + oxidized [flavodoxin] + H2O + 2 H(+) = 2-C-methyl-D-erythritol 2,4-cyclic diphosphate + reduced [flavodoxin]</text>
        <dbReference type="Rhea" id="RHEA:43604"/>
        <dbReference type="Rhea" id="RHEA-COMP:10622"/>
        <dbReference type="Rhea" id="RHEA-COMP:10623"/>
        <dbReference type="ChEBI" id="CHEBI:15377"/>
        <dbReference type="ChEBI" id="CHEBI:15378"/>
        <dbReference type="ChEBI" id="CHEBI:57618"/>
        <dbReference type="ChEBI" id="CHEBI:58210"/>
        <dbReference type="ChEBI" id="CHEBI:58483"/>
        <dbReference type="ChEBI" id="CHEBI:128753"/>
        <dbReference type="EC" id="1.17.7.3"/>
    </reaction>
</comment>
<evidence type="ECO:0000256" key="4">
    <source>
        <dbReference type="ARBA" id="ARBA00023004"/>
    </source>
</evidence>
<dbReference type="Gene3D" id="3.30.413.10">
    <property type="entry name" value="Sulfite Reductase Hemoprotein, domain 1"/>
    <property type="match status" value="1"/>
</dbReference>
<dbReference type="FunFam" id="3.20.20.20:FF:000005">
    <property type="entry name" value="4-hydroxy-3-methylbut-2-en-1-yl diphosphate synthase (flavodoxin)"/>
    <property type="match status" value="1"/>
</dbReference>
<evidence type="ECO:0000259" key="10">
    <source>
        <dbReference type="Pfam" id="PF26540"/>
    </source>
</evidence>
<evidence type="ECO:0000313" key="11">
    <source>
        <dbReference type="EMBL" id="ACZ40950.1"/>
    </source>
</evidence>
<dbReference type="GO" id="GO:0046429">
    <property type="term" value="F:4-hydroxy-3-methylbut-2-en-1-yl diphosphate synthase activity (ferredoxin)"/>
    <property type="evidence" value="ECO:0007669"/>
    <property type="project" value="UniProtKB-UniRule"/>
</dbReference>
<evidence type="ECO:0000256" key="3">
    <source>
        <dbReference type="ARBA" id="ARBA00023002"/>
    </source>
</evidence>
<evidence type="ECO:0000256" key="6">
    <source>
        <dbReference type="ARBA" id="ARBA00023229"/>
    </source>
</evidence>
<keyword evidence="5 8" id="KW-0411">Iron-sulfur</keyword>
<evidence type="ECO:0000256" key="2">
    <source>
        <dbReference type="ARBA" id="ARBA00022723"/>
    </source>
</evidence>
<evidence type="ECO:0000259" key="9">
    <source>
        <dbReference type="Pfam" id="PF04551"/>
    </source>
</evidence>
<dbReference type="UniPathway" id="UPA00056">
    <property type="reaction ID" value="UER00096"/>
</dbReference>
<proteinExistence type="inferred from homology"/>
<keyword evidence="1 8" id="KW-0004">4Fe-4S</keyword>
<comment type="similarity">
    <text evidence="8">Belongs to the IspG family.</text>
</comment>
<dbReference type="Pfam" id="PF04551">
    <property type="entry name" value="GcpE"/>
    <property type="match status" value="1"/>
</dbReference>
<dbReference type="OrthoDB" id="9803214at2"/>
<dbReference type="GO" id="GO:0005506">
    <property type="term" value="F:iron ion binding"/>
    <property type="evidence" value="ECO:0007669"/>
    <property type="project" value="InterPro"/>
</dbReference>
<dbReference type="Pfam" id="PF26540">
    <property type="entry name" value="GcpE_C"/>
    <property type="match status" value="1"/>
</dbReference>
<gene>
    <name evidence="8" type="primary">ispG</name>
    <name evidence="11" type="ordered locus">Tter_0027</name>
</gene>
<dbReference type="AlphaFoldDB" id="D1CDE4"/>
<dbReference type="NCBIfam" id="TIGR00612">
    <property type="entry name" value="ispG_gcpE"/>
    <property type="match status" value="1"/>
</dbReference>
<dbReference type="InterPro" id="IPR045854">
    <property type="entry name" value="NO2/SO3_Rdtase_4Fe4S_sf"/>
</dbReference>
<dbReference type="PANTHER" id="PTHR30454">
    <property type="entry name" value="4-HYDROXY-3-METHYLBUT-2-EN-1-YL DIPHOSPHATE SYNTHASE"/>
    <property type="match status" value="1"/>
</dbReference>
<dbReference type="InterPro" id="IPR004588">
    <property type="entry name" value="IspG_bac-typ"/>
</dbReference>
<comment type="cofactor">
    <cofactor evidence="8">
        <name>[4Fe-4S] cluster</name>
        <dbReference type="ChEBI" id="CHEBI:49883"/>
    </cofactor>
    <text evidence="8">Binds 1 [4Fe-4S] cluster.</text>
</comment>
<dbReference type="STRING" id="525904.Tter_0027"/>
<dbReference type="eggNOG" id="COG0821">
    <property type="taxonomic scope" value="Bacteria"/>
</dbReference>
<dbReference type="SUPFAM" id="SSF51717">
    <property type="entry name" value="Dihydropteroate synthetase-like"/>
    <property type="match status" value="1"/>
</dbReference>
<feature type="binding site" evidence="8">
    <location>
        <position position="588"/>
    </location>
    <ligand>
        <name>[4Fe-4S] cluster</name>
        <dbReference type="ChEBI" id="CHEBI:49883"/>
    </ligand>
</feature>
<dbReference type="InterPro" id="IPR011005">
    <property type="entry name" value="Dihydropteroate_synth-like_sf"/>
</dbReference>
<evidence type="ECO:0000256" key="5">
    <source>
        <dbReference type="ARBA" id="ARBA00023014"/>
    </source>
</evidence>
<keyword evidence="6 8" id="KW-0414">Isoprene biosynthesis</keyword>
<dbReference type="InterPro" id="IPR058579">
    <property type="entry name" value="IspG_C"/>
</dbReference>
<organism evidence="11 12">
    <name type="scientific">Thermobaculum terrenum (strain ATCC BAA-798 / CCMEE 7001 / YNP1)</name>
    <dbReference type="NCBI Taxonomy" id="525904"/>
    <lineage>
        <taxon>Bacteria</taxon>
        <taxon>Bacillati</taxon>
        <taxon>Chloroflexota</taxon>
        <taxon>Chloroflexia</taxon>
        <taxon>Candidatus Thermobaculales</taxon>
        <taxon>Candidatus Thermobaculaceae</taxon>
        <taxon>Thermobaculum</taxon>
    </lineage>
</organism>
<dbReference type="HOGENOM" id="CLU_012689_0_0_0"/>
<dbReference type="FunFam" id="3.30.413.10:FF:000006">
    <property type="entry name" value="4-hydroxy-3-methylbut-2-en-1-yl diphosphate synthase (flavodoxin)"/>
    <property type="match status" value="1"/>
</dbReference>
<keyword evidence="3 8" id="KW-0560">Oxidoreductase</keyword>
<dbReference type="GO" id="GO:0019288">
    <property type="term" value="P:isopentenyl diphosphate biosynthetic process, methylerythritol 4-phosphate pathway"/>
    <property type="evidence" value="ECO:0007669"/>
    <property type="project" value="UniProtKB-UniRule"/>
</dbReference>
<dbReference type="KEGG" id="ttr:Tter_0027"/>
<dbReference type="RefSeq" id="WP_012873985.1">
    <property type="nucleotide sequence ID" value="NC_013525.1"/>
</dbReference>
<comment type="function">
    <text evidence="8">Converts 2C-methyl-D-erythritol 2,4-cyclodiphosphate (ME-2,4cPP) into 1-hydroxy-2-methyl-2-(E)-butenyl 4-diphosphate.</text>
</comment>
<dbReference type="Proteomes" id="UP000000323">
    <property type="component" value="Chromosome 1"/>
</dbReference>
<evidence type="ECO:0000313" key="12">
    <source>
        <dbReference type="Proteomes" id="UP000000323"/>
    </source>
</evidence>
<evidence type="ECO:0000256" key="1">
    <source>
        <dbReference type="ARBA" id="ARBA00022485"/>
    </source>
</evidence>
<dbReference type="Gene3D" id="3.20.20.20">
    <property type="entry name" value="Dihydropteroate synthase-like"/>
    <property type="match status" value="2"/>
</dbReference>
<dbReference type="SUPFAM" id="SSF56014">
    <property type="entry name" value="Nitrite and sulphite reductase 4Fe-4S domain-like"/>
    <property type="match status" value="1"/>
</dbReference>
<dbReference type="EMBL" id="CP001825">
    <property type="protein sequence ID" value="ACZ40950.1"/>
    <property type="molecule type" value="Genomic_DNA"/>
</dbReference>
<dbReference type="PANTHER" id="PTHR30454:SF0">
    <property type="entry name" value="4-HYDROXY-3-METHYLBUT-2-EN-1-YL DIPHOSPHATE SYNTHASE (FERREDOXIN), CHLOROPLASTIC"/>
    <property type="match status" value="1"/>
</dbReference>
<keyword evidence="2 8" id="KW-0479">Metal-binding</keyword>
<keyword evidence="12" id="KW-1185">Reference proteome</keyword>
<feature type="binding site" evidence="8">
    <location>
        <position position="591"/>
    </location>
    <ligand>
        <name>[4Fe-4S] cluster</name>
        <dbReference type="ChEBI" id="CHEBI:49883"/>
    </ligand>
</feature>
<dbReference type="EC" id="1.17.7.3" evidence="8"/>
<sequence>MVKSQEVTSNRYCVDPYSYKRRCTHEVMVGNVGVGGNNPIRVQSMTTTRTKDVESTVNQIVSLARVGCEIVRVTTPTPADARAIKDIKKELQSKNIHIPIVADVHFSPHAAMEAALWADKVRINPGNFADTKLFHIKEYTDEEYAKHLEKIAEKLYPLVMRCKERGISMRIGTNHGSLSDRIMSRYGDTPLGMVESALEFVRMCEEWGYKDIILSMKASNPKVMIAAYRLLAARMLEYGMTYPFHLGVTEAGNGEDGRIKSAIGIGTLLEDGIGDTVRVSLTEDPENEIPFAYELVKRYAYGIVPDSDEATSIDPLPDLRSPFDYSPRPTRKIFLGEHVLGANNPPLVLYKQSSPLSINGVVSINRPVGRDSLRADALSLEVVSEKDRDVFQTSASGLQFASNKPALIATLRFPVDVRDIEAAAYMCSIERGQEDRLSTVARLAVEHKRPLVLELIANIAHDQARDLEGKHDYSVVDELISYALKVEQFGVNDLILALRIPDRSYRIRAYRLLDSRLRELGKDWNLLLTVTEDDLIDASIGLGSLLCDGIGSMVSIEGNKPYEEKISLVFNILQASGARISKAEFIACPSCGRTLFDLQTTTEKIKSKTGHLKGVKIAVMGCIVNGLGELADADFGYMGSGEGKVNLFVGKTCVEKNVPEEIAADKLVDLIKAHGRWIDPPDNNSSMHDS</sequence>
<accession>D1CDE4</accession>
<dbReference type="HAMAP" id="MF_00159">
    <property type="entry name" value="IspG"/>
    <property type="match status" value="1"/>
</dbReference>
<dbReference type="GO" id="GO:0141197">
    <property type="term" value="F:4-hydroxy-3-methylbut-2-enyl-diphosphate synthase activity (flavodoxin)"/>
    <property type="evidence" value="ECO:0007669"/>
    <property type="project" value="UniProtKB-EC"/>
</dbReference>
<reference evidence="12" key="1">
    <citation type="journal article" date="2010" name="Stand. Genomic Sci.">
        <title>Complete genome sequence of 'Thermobaculum terrenum' type strain (YNP1).</title>
        <authorList>
            <person name="Kiss H."/>
            <person name="Cleland D."/>
            <person name="Lapidus A."/>
            <person name="Lucas S."/>
            <person name="Glavina Del Rio T."/>
            <person name="Nolan M."/>
            <person name="Tice H."/>
            <person name="Han C."/>
            <person name="Goodwin L."/>
            <person name="Pitluck S."/>
            <person name="Liolios K."/>
            <person name="Ivanova N."/>
            <person name="Mavromatis K."/>
            <person name="Ovchinnikova G."/>
            <person name="Pati A."/>
            <person name="Chen A."/>
            <person name="Palaniappan K."/>
            <person name="Land M."/>
            <person name="Hauser L."/>
            <person name="Chang Y."/>
            <person name="Jeffries C."/>
            <person name="Lu M."/>
            <person name="Brettin T."/>
            <person name="Detter J."/>
            <person name="Goker M."/>
            <person name="Tindall B."/>
            <person name="Beck B."/>
            <person name="McDermott T."/>
            <person name="Woyke T."/>
            <person name="Bristow J."/>
            <person name="Eisen J."/>
            <person name="Markowitz V."/>
            <person name="Hugenholtz P."/>
            <person name="Kyrpides N."/>
            <person name="Klenk H."/>
            <person name="Cheng J."/>
        </authorList>
    </citation>
    <scope>NUCLEOTIDE SEQUENCE [LARGE SCALE GENOMIC DNA]</scope>
    <source>
        <strain evidence="12">ATCC BAA-798 / YNP1</strain>
    </source>
</reference>